<dbReference type="PANTHER" id="PTHR43409">
    <property type="entry name" value="ANAEROBIC MAGNESIUM-PROTOPORPHYRIN IX MONOMETHYL ESTER CYCLASE-RELATED"/>
    <property type="match status" value="1"/>
</dbReference>
<name>A0A382A108_9ZZZZ</name>
<proteinExistence type="predicted"/>
<dbReference type="Gene3D" id="3.80.30.20">
    <property type="entry name" value="tm_1862 like domain"/>
    <property type="match status" value="1"/>
</dbReference>
<dbReference type="InterPro" id="IPR006158">
    <property type="entry name" value="Cobalamin-bd"/>
</dbReference>
<dbReference type="EMBL" id="UINC01023473">
    <property type="protein sequence ID" value="SVA95206.1"/>
    <property type="molecule type" value="Genomic_DNA"/>
</dbReference>
<dbReference type="InterPro" id="IPR034466">
    <property type="entry name" value="Methyltransferase_Class_B"/>
</dbReference>
<dbReference type="SMART" id="SM00729">
    <property type="entry name" value="Elp3"/>
    <property type="match status" value="1"/>
</dbReference>
<gene>
    <name evidence="10" type="ORF">METZ01_LOCUS148060</name>
</gene>
<dbReference type="GO" id="GO:0031419">
    <property type="term" value="F:cobalamin binding"/>
    <property type="evidence" value="ECO:0007669"/>
    <property type="project" value="InterPro"/>
</dbReference>
<dbReference type="SFLD" id="SFLDS00029">
    <property type="entry name" value="Radical_SAM"/>
    <property type="match status" value="1"/>
</dbReference>
<accession>A0A382A108</accession>
<dbReference type="InterPro" id="IPR058240">
    <property type="entry name" value="rSAM_sf"/>
</dbReference>
<dbReference type="SFLD" id="SFLDG01123">
    <property type="entry name" value="methyltransferase_(Class_B)"/>
    <property type="match status" value="1"/>
</dbReference>
<keyword evidence="6" id="KW-0408">Iron</keyword>
<dbReference type="GO" id="GO:0051539">
    <property type="term" value="F:4 iron, 4 sulfur cluster binding"/>
    <property type="evidence" value="ECO:0007669"/>
    <property type="project" value="UniProtKB-KW"/>
</dbReference>
<keyword evidence="4" id="KW-0949">S-adenosyl-L-methionine</keyword>
<dbReference type="GO" id="GO:0005829">
    <property type="term" value="C:cytosol"/>
    <property type="evidence" value="ECO:0007669"/>
    <property type="project" value="TreeGrafter"/>
</dbReference>
<dbReference type="GO" id="GO:0003824">
    <property type="term" value="F:catalytic activity"/>
    <property type="evidence" value="ECO:0007669"/>
    <property type="project" value="InterPro"/>
</dbReference>
<sequence length="478" mass="55704">MAKVLLVNPPFYRLLNSHYNANSLGIAYVASYLNLQGHNAWLYNADFLNSKTFLRQKNIFEGFDSYKKFFQNEEHGLWEEVVERIIDFEPDWVGYTSYTANITAIDIISKKLKRKRPAVKQVIGGVHATLDHEILNKLQSIDYSIQREGEHAMYELVDGKEPKNITGVVSRGQNGLIYNFDADVIKNIDNLPLPEREKFWGLSDDEKLMVDVSYICSIRGCPYRCNYCASPAHWKRNKTQYRSPKSIIDEMKYVKKHYWDAKKEYDFSASSNVKAKNELIIEDNSTIYFVDDIFTVHKERIKEILRMMIDEDLGMAWKCEARTDHLDEEICQLMKKAGCIRVKLGFESGSDRILKMIEKDETTDDMRRGAKLLRDAQVPYTGYFMAGFPGETDDDLKQTIEFAKEIKADYYSLSILAPYYGTKMYYDMIEVGFELDKKPWEYFFHQTGDLMVNHQISPEVLKEYLSLSDLNNIRKGYV</sequence>
<feature type="domain" description="Radical SAM core" evidence="9">
    <location>
        <begin position="207"/>
        <end position="453"/>
    </location>
</feature>
<keyword evidence="3" id="KW-0808">Transferase</keyword>
<dbReference type="SFLD" id="SFLDG01082">
    <property type="entry name" value="B12-binding_domain_containing"/>
    <property type="match status" value="1"/>
</dbReference>
<dbReference type="Pfam" id="PF02310">
    <property type="entry name" value="B12-binding"/>
    <property type="match status" value="1"/>
</dbReference>
<evidence type="ECO:0000259" key="9">
    <source>
        <dbReference type="PROSITE" id="PS51918"/>
    </source>
</evidence>
<dbReference type="GO" id="GO:0046872">
    <property type="term" value="F:metal ion binding"/>
    <property type="evidence" value="ECO:0007669"/>
    <property type="project" value="UniProtKB-KW"/>
</dbReference>
<evidence type="ECO:0000256" key="1">
    <source>
        <dbReference type="ARBA" id="ARBA00001966"/>
    </source>
</evidence>
<evidence type="ECO:0000259" key="8">
    <source>
        <dbReference type="PROSITE" id="PS51332"/>
    </source>
</evidence>
<dbReference type="Pfam" id="PF04055">
    <property type="entry name" value="Radical_SAM"/>
    <property type="match status" value="1"/>
</dbReference>
<feature type="non-terminal residue" evidence="10">
    <location>
        <position position="478"/>
    </location>
</feature>
<dbReference type="SUPFAM" id="SSF102114">
    <property type="entry name" value="Radical SAM enzymes"/>
    <property type="match status" value="1"/>
</dbReference>
<evidence type="ECO:0000256" key="7">
    <source>
        <dbReference type="ARBA" id="ARBA00023014"/>
    </source>
</evidence>
<dbReference type="InterPro" id="IPR051198">
    <property type="entry name" value="BchE-like"/>
</dbReference>
<keyword evidence="5" id="KW-0479">Metal-binding</keyword>
<keyword evidence="2" id="KW-0489">Methyltransferase</keyword>
<evidence type="ECO:0000256" key="3">
    <source>
        <dbReference type="ARBA" id="ARBA00022679"/>
    </source>
</evidence>
<organism evidence="10">
    <name type="scientific">marine metagenome</name>
    <dbReference type="NCBI Taxonomy" id="408172"/>
    <lineage>
        <taxon>unclassified sequences</taxon>
        <taxon>metagenomes</taxon>
        <taxon>ecological metagenomes</taxon>
    </lineage>
</organism>
<dbReference type="PROSITE" id="PS51918">
    <property type="entry name" value="RADICAL_SAM"/>
    <property type="match status" value="1"/>
</dbReference>
<comment type="cofactor">
    <cofactor evidence="1">
        <name>[4Fe-4S] cluster</name>
        <dbReference type="ChEBI" id="CHEBI:49883"/>
    </cofactor>
</comment>
<keyword evidence="7" id="KW-0411">Iron-sulfur</keyword>
<dbReference type="AlphaFoldDB" id="A0A382A108"/>
<dbReference type="PANTHER" id="PTHR43409:SF7">
    <property type="entry name" value="BLL1977 PROTEIN"/>
    <property type="match status" value="1"/>
</dbReference>
<evidence type="ECO:0000256" key="6">
    <source>
        <dbReference type="ARBA" id="ARBA00023004"/>
    </source>
</evidence>
<feature type="domain" description="B12-binding" evidence="8">
    <location>
        <begin position="1"/>
        <end position="167"/>
    </location>
</feature>
<dbReference type="Gene3D" id="3.40.50.280">
    <property type="entry name" value="Cobalamin-binding domain"/>
    <property type="match status" value="1"/>
</dbReference>
<dbReference type="InterPro" id="IPR006638">
    <property type="entry name" value="Elp3/MiaA/NifB-like_rSAM"/>
</dbReference>
<dbReference type="InterPro" id="IPR007197">
    <property type="entry name" value="rSAM"/>
</dbReference>
<protein>
    <submittedName>
        <fullName evidence="10">Uncharacterized protein</fullName>
    </submittedName>
</protein>
<dbReference type="CDD" id="cd01335">
    <property type="entry name" value="Radical_SAM"/>
    <property type="match status" value="1"/>
</dbReference>
<evidence type="ECO:0000256" key="2">
    <source>
        <dbReference type="ARBA" id="ARBA00022603"/>
    </source>
</evidence>
<dbReference type="PROSITE" id="PS51332">
    <property type="entry name" value="B12_BINDING"/>
    <property type="match status" value="1"/>
</dbReference>
<evidence type="ECO:0000256" key="5">
    <source>
        <dbReference type="ARBA" id="ARBA00022723"/>
    </source>
</evidence>
<evidence type="ECO:0000313" key="10">
    <source>
        <dbReference type="EMBL" id="SVA95206.1"/>
    </source>
</evidence>
<evidence type="ECO:0000256" key="4">
    <source>
        <dbReference type="ARBA" id="ARBA00022691"/>
    </source>
</evidence>
<dbReference type="InterPro" id="IPR023404">
    <property type="entry name" value="rSAM_horseshoe"/>
</dbReference>
<reference evidence="10" key="1">
    <citation type="submission" date="2018-05" db="EMBL/GenBank/DDBJ databases">
        <authorList>
            <person name="Lanie J.A."/>
            <person name="Ng W.-L."/>
            <person name="Kazmierczak K.M."/>
            <person name="Andrzejewski T.M."/>
            <person name="Davidsen T.M."/>
            <person name="Wayne K.J."/>
            <person name="Tettelin H."/>
            <person name="Glass J.I."/>
            <person name="Rusch D."/>
            <person name="Podicherti R."/>
            <person name="Tsui H.-C.T."/>
            <person name="Winkler M.E."/>
        </authorList>
    </citation>
    <scope>NUCLEOTIDE SEQUENCE</scope>
</reference>